<dbReference type="SMART" id="SM01178">
    <property type="entry name" value="DUF4217"/>
    <property type="match status" value="1"/>
</dbReference>
<dbReference type="EMBL" id="GL452364">
    <property type="protein sequence ID" value="EFN77382.1"/>
    <property type="molecule type" value="Genomic_DNA"/>
</dbReference>
<evidence type="ECO:0000256" key="8">
    <source>
        <dbReference type="ARBA" id="ARBA00047984"/>
    </source>
</evidence>
<evidence type="ECO:0000256" key="10">
    <source>
        <dbReference type="RuleBase" id="RU365068"/>
    </source>
</evidence>
<dbReference type="OMA" id="AYKEHEC"/>
<dbReference type="GO" id="GO:0003724">
    <property type="term" value="F:RNA helicase activity"/>
    <property type="evidence" value="ECO:0007669"/>
    <property type="project" value="UniProtKB-EC"/>
</dbReference>
<dbReference type="STRING" id="610380.E2C3Z6"/>
<evidence type="ECO:0000259" key="13">
    <source>
        <dbReference type="PROSITE" id="PS51194"/>
    </source>
</evidence>
<evidence type="ECO:0000256" key="3">
    <source>
        <dbReference type="ARBA" id="ARBA00022806"/>
    </source>
</evidence>
<proteinExistence type="inferred from homology"/>
<dbReference type="Pfam" id="PF23681">
    <property type="entry name" value="CTT_SPB4"/>
    <property type="match status" value="1"/>
</dbReference>
<evidence type="ECO:0000256" key="7">
    <source>
        <dbReference type="ARBA" id="ARBA00038002"/>
    </source>
</evidence>
<protein>
    <recommendedName>
        <fullName evidence="10">ATP-dependent RNA helicase</fullName>
        <ecNumber evidence="10">3.6.4.13</ecNumber>
    </recommendedName>
</protein>
<dbReference type="EC" id="3.6.4.13" evidence="10"/>
<dbReference type="InterPro" id="IPR025313">
    <property type="entry name" value="SPB4-like_CTE"/>
</dbReference>
<comment type="similarity">
    <text evidence="7">Belongs to the DEAD box helicase family. DDX55/SPB4 subfamily.</text>
</comment>
<keyword evidence="4 9" id="KW-0067">ATP-binding</keyword>
<evidence type="ECO:0000256" key="5">
    <source>
        <dbReference type="ARBA" id="ARBA00022884"/>
    </source>
</evidence>
<dbReference type="InterPro" id="IPR014001">
    <property type="entry name" value="Helicase_ATP-bd"/>
</dbReference>
<keyword evidence="15" id="KW-1185">Reference proteome</keyword>
<evidence type="ECO:0000256" key="11">
    <source>
        <dbReference type="SAM" id="MobiDB-lite"/>
    </source>
</evidence>
<dbReference type="OrthoDB" id="7396459at2759"/>
<dbReference type="KEGG" id="hst:105189724"/>
<evidence type="ECO:0000259" key="12">
    <source>
        <dbReference type="PROSITE" id="PS51192"/>
    </source>
</evidence>
<reference evidence="14 15" key="1">
    <citation type="journal article" date="2010" name="Science">
        <title>Genomic comparison of the ants Camponotus floridanus and Harpegnathos saltator.</title>
        <authorList>
            <person name="Bonasio R."/>
            <person name="Zhang G."/>
            <person name="Ye C."/>
            <person name="Mutti N.S."/>
            <person name="Fang X."/>
            <person name="Qin N."/>
            <person name="Donahue G."/>
            <person name="Yang P."/>
            <person name="Li Q."/>
            <person name="Li C."/>
            <person name="Zhang P."/>
            <person name="Huang Z."/>
            <person name="Berger S.L."/>
            <person name="Reinberg D."/>
            <person name="Wang J."/>
            <person name="Liebig J."/>
        </authorList>
    </citation>
    <scope>NUCLEOTIDE SEQUENCE [LARGE SCALE GENOMIC DNA]</scope>
    <source>
        <strain evidence="14 15">R22 G/1</strain>
    </source>
</reference>
<dbReference type="PANTHER" id="PTHR24031">
    <property type="entry name" value="RNA HELICASE"/>
    <property type="match status" value="1"/>
</dbReference>
<dbReference type="InterPro" id="IPR011545">
    <property type="entry name" value="DEAD/DEAH_box_helicase_dom"/>
</dbReference>
<dbReference type="Gene3D" id="3.40.50.300">
    <property type="entry name" value="P-loop containing nucleotide triphosphate hydrolases"/>
    <property type="match status" value="2"/>
</dbReference>
<evidence type="ECO:0000313" key="15">
    <source>
        <dbReference type="Proteomes" id="UP000008237"/>
    </source>
</evidence>
<keyword evidence="3 9" id="KW-0347">Helicase</keyword>
<dbReference type="GO" id="GO:0005524">
    <property type="term" value="F:ATP binding"/>
    <property type="evidence" value="ECO:0007669"/>
    <property type="project" value="UniProtKB-UniRule"/>
</dbReference>
<dbReference type="CDD" id="cd17960">
    <property type="entry name" value="DEADc_DDX55"/>
    <property type="match status" value="1"/>
</dbReference>
<comment type="domain">
    <text evidence="10">The Q motif is unique to and characteristic of the DEAD box family of RNA helicases and controls ATP binding and hydrolysis.</text>
</comment>
<dbReference type="PROSITE" id="PS51192">
    <property type="entry name" value="HELICASE_ATP_BIND_1"/>
    <property type="match status" value="1"/>
</dbReference>
<keyword evidence="6" id="KW-0175">Coiled coil</keyword>
<organism evidence="15">
    <name type="scientific">Harpegnathos saltator</name>
    <name type="common">Jerdon's jumping ant</name>
    <dbReference type="NCBI Taxonomy" id="610380"/>
    <lineage>
        <taxon>Eukaryota</taxon>
        <taxon>Metazoa</taxon>
        <taxon>Ecdysozoa</taxon>
        <taxon>Arthropoda</taxon>
        <taxon>Hexapoda</taxon>
        <taxon>Insecta</taxon>
        <taxon>Pterygota</taxon>
        <taxon>Neoptera</taxon>
        <taxon>Endopterygota</taxon>
        <taxon>Hymenoptera</taxon>
        <taxon>Apocrita</taxon>
        <taxon>Aculeata</taxon>
        <taxon>Formicoidea</taxon>
        <taxon>Formicidae</taxon>
        <taxon>Ponerinae</taxon>
        <taxon>Ponerini</taxon>
        <taxon>Harpegnathos</taxon>
    </lineage>
</organism>
<feature type="domain" description="Helicase ATP-binding" evidence="12">
    <location>
        <begin position="36"/>
        <end position="217"/>
    </location>
</feature>
<evidence type="ECO:0000313" key="14">
    <source>
        <dbReference type="EMBL" id="EFN77382.1"/>
    </source>
</evidence>
<dbReference type="Proteomes" id="UP000008237">
    <property type="component" value="Unassembled WGS sequence"/>
</dbReference>
<dbReference type="InterPro" id="IPR001650">
    <property type="entry name" value="Helicase_C-like"/>
</dbReference>
<accession>E2C3Z6</accession>
<dbReference type="SMART" id="SM00487">
    <property type="entry name" value="DEXDc"/>
    <property type="match status" value="1"/>
</dbReference>
<dbReference type="InterPro" id="IPR056330">
    <property type="entry name" value="CTT_SPB4"/>
</dbReference>
<dbReference type="Pfam" id="PF13959">
    <property type="entry name" value="CTE_SPB4"/>
    <property type="match status" value="1"/>
</dbReference>
<dbReference type="GO" id="GO:0003723">
    <property type="term" value="F:RNA binding"/>
    <property type="evidence" value="ECO:0007669"/>
    <property type="project" value="UniProtKB-UniRule"/>
</dbReference>
<dbReference type="PhylomeDB" id="E2C3Z6"/>
<dbReference type="GO" id="GO:0016887">
    <property type="term" value="F:ATP hydrolysis activity"/>
    <property type="evidence" value="ECO:0007669"/>
    <property type="project" value="RHEA"/>
</dbReference>
<dbReference type="PROSITE" id="PS51194">
    <property type="entry name" value="HELICASE_CTER"/>
    <property type="match status" value="1"/>
</dbReference>
<feature type="region of interest" description="Disordered" evidence="11">
    <location>
        <begin position="499"/>
        <end position="557"/>
    </location>
</feature>
<dbReference type="AlphaFoldDB" id="E2C3Z6"/>
<feature type="domain" description="Helicase C-terminal" evidence="13">
    <location>
        <begin position="230"/>
        <end position="397"/>
    </location>
</feature>
<dbReference type="InterPro" id="IPR000629">
    <property type="entry name" value="RNA-helicase_DEAD-box_CS"/>
</dbReference>
<sequence>MKTQWEQLDTRLSDPVLKTLKELKFFNMTPVQAACIPLLLNGKDIAAEAVTGSGKTLAFLVPLLEILQKRQEKWKIMEIGAIIISPTRELATQISEILEKFLKRIPLLKQVLLVGGVTLQEDAEKLKKGVNIIVATPGRLEDILSNCTSIRLSSCVKSLELLILDEADRLLDLGFSTSLDSILSYLPRLRRTGLFSATQTKELQQLIRAGLRNPALIVVKEKSNISTPVNLSNNYIIVQPEHKLSVMIDFIHSKGFDMKYMIFLSTCACVDYFSQIIRTLLPSINVSALHGKMKSKRYKIFDQFRNAQSGILICTDVMARGIDISEVNWVLQYDPPSTASSFVHRCGRTARIGNEGNALLFLLETEDAYVDFIKRNQKVELHKIERETSEDTVKECLKCMRDLQQKDRLIFDKANRAFVSYVQAYSKHECNLILRLKDIDLGKLAMGFGLLRMPRMPELKGKDVSSFVGPEIDVNTIAYANKQRESHRIEKLTKYQNTGVWPSNHKRKQKQTESWSETKKRKLEKQEKRSKRKEKKKLKQQLSTASGKKRKKQINEEDLEELAKDIALMKKFKKRKITKEEFDTAFGI</sequence>
<keyword evidence="1 9" id="KW-0547">Nucleotide-binding</keyword>
<evidence type="ECO:0000256" key="4">
    <source>
        <dbReference type="ARBA" id="ARBA00022840"/>
    </source>
</evidence>
<gene>
    <name evidence="14" type="ORF">EAI_14513</name>
</gene>
<dbReference type="SUPFAM" id="SSF52540">
    <property type="entry name" value="P-loop containing nucleoside triphosphate hydrolases"/>
    <property type="match status" value="1"/>
</dbReference>
<dbReference type="FunFam" id="3.40.50.300:FF:000877">
    <property type="entry name" value="RNA helicase"/>
    <property type="match status" value="1"/>
</dbReference>
<evidence type="ECO:0000256" key="6">
    <source>
        <dbReference type="ARBA" id="ARBA00023054"/>
    </source>
</evidence>
<name>E2C3Z6_HARSA</name>
<dbReference type="FunCoup" id="E2C3Z6">
    <property type="interactions" value="2275"/>
</dbReference>
<evidence type="ECO:0000256" key="1">
    <source>
        <dbReference type="ARBA" id="ARBA00022741"/>
    </source>
</evidence>
<feature type="compositionally biased region" description="Basic residues" evidence="11">
    <location>
        <begin position="519"/>
        <end position="539"/>
    </location>
</feature>
<dbReference type="SMART" id="SM00490">
    <property type="entry name" value="HELICc"/>
    <property type="match status" value="1"/>
</dbReference>
<dbReference type="Pfam" id="PF00271">
    <property type="entry name" value="Helicase_C"/>
    <property type="match status" value="1"/>
</dbReference>
<comment type="catalytic activity">
    <reaction evidence="8 10">
        <text>ATP + H2O = ADP + phosphate + H(+)</text>
        <dbReference type="Rhea" id="RHEA:13065"/>
        <dbReference type="ChEBI" id="CHEBI:15377"/>
        <dbReference type="ChEBI" id="CHEBI:15378"/>
        <dbReference type="ChEBI" id="CHEBI:30616"/>
        <dbReference type="ChEBI" id="CHEBI:43474"/>
        <dbReference type="ChEBI" id="CHEBI:456216"/>
        <dbReference type="EC" id="3.6.4.13"/>
    </reaction>
</comment>
<dbReference type="InParanoid" id="E2C3Z6"/>
<dbReference type="PROSITE" id="PS00039">
    <property type="entry name" value="DEAD_ATP_HELICASE"/>
    <property type="match status" value="1"/>
</dbReference>
<evidence type="ECO:0000256" key="2">
    <source>
        <dbReference type="ARBA" id="ARBA00022801"/>
    </source>
</evidence>
<dbReference type="FunFam" id="3.40.50.300:FF:001022">
    <property type="entry name" value="RNA helicase"/>
    <property type="match status" value="1"/>
</dbReference>
<keyword evidence="5 10" id="KW-0694">RNA-binding</keyword>
<dbReference type="InterPro" id="IPR027417">
    <property type="entry name" value="P-loop_NTPase"/>
</dbReference>
<comment type="function">
    <text evidence="10">RNA helicase.</text>
</comment>
<dbReference type="Pfam" id="PF00270">
    <property type="entry name" value="DEAD"/>
    <property type="match status" value="1"/>
</dbReference>
<keyword evidence="2 9" id="KW-0378">Hydrolase</keyword>
<evidence type="ECO:0000256" key="9">
    <source>
        <dbReference type="RuleBase" id="RU000492"/>
    </source>
</evidence>
<dbReference type="CDD" id="cd18787">
    <property type="entry name" value="SF2_C_DEAD"/>
    <property type="match status" value="1"/>
</dbReference>